<feature type="region of interest" description="Disordered" evidence="1">
    <location>
        <begin position="44"/>
        <end position="72"/>
    </location>
</feature>
<dbReference type="PANTHER" id="PTHR38434:SF1">
    <property type="entry name" value="BLL2549 PROTEIN"/>
    <property type="match status" value="1"/>
</dbReference>
<dbReference type="Proteomes" id="UP000264605">
    <property type="component" value="Chromosome"/>
</dbReference>
<evidence type="ECO:0000313" key="4">
    <source>
        <dbReference type="Proteomes" id="UP000264605"/>
    </source>
</evidence>
<feature type="transmembrane region" description="Helical" evidence="2">
    <location>
        <begin position="627"/>
        <end position="649"/>
    </location>
</feature>
<feature type="transmembrane region" description="Helical" evidence="2">
    <location>
        <begin position="692"/>
        <end position="711"/>
    </location>
</feature>
<feature type="transmembrane region" description="Helical" evidence="2">
    <location>
        <begin position="290"/>
        <end position="308"/>
    </location>
</feature>
<dbReference type="Pfam" id="PF10101">
    <property type="entry name" value="DUF2339"/>
    <property type="match status" value="1"/>
</dbReference>
<dbReference type="GeneID" id="99504535"/>
<keyword evidence="2" id="KW-0472">Membrane</keyword>
<evidence type="ECO:0000256" key="1">
    <source>
        <dbReference type="SAM" id="MobiDB-lite"/>
    </source>
</evidence>
<feature type="transmembrane region" description="Helical" evidence="2">
    <location>
        <begin position="594"/>
        <end position="615"/>
    </location>
</feature>
<feature type="transmembrane region" description="Helical" evidence="2">
    <location>
        <begin position="380"/>
        <end position="398"/>
    </location>
</feature>
<sequence length="880" mass="97391">MDEGIALLILLVLVVFGGSVAGIIALFQLSVLKKEVALLREKLAEPRPDKPQTDTEFQQHVPRTSSQSTNTASHSTITATIDSLHVEPMLSAARQPQGASHEPILTQEKAAPFEFITSLISVFKTNWLTWVGAIALAFGGIFLARYSLEAGLLSETMRLTLGAVFGVSLIVAAEYLHRKGIVFEGFNNYIPAALASGGFISCFALTLLAYTHYALLAPLPAFAILTLVSLAASWMALRFGPLLAAIGIIGAYSVPVWVNTGSNDFVGLLTYVGFVSVSASLVAHYVKRQWLWYLLWTGHLGWYWLVAVSASHNILWFINVYAVFSIFLLIAIVRLGLKFIQIEHRPQRFIKQLKQLPDNPLLIAILAPLGFLMFSNNALLTWQLSSLLMVSVLLFLVLKNSAWDSWLAIAVGCVVLLLISQRNSVDFTEQLFVFRQNYGVGLFFIALFISYGLLFARKYPQRLGFSLIASLSSFVIIGCLYAITPNNALTDAYPLWCTVLLGVSALLFKLAVRSKQPLQVFCFWLGGNGNISLALTMLLEGSSLTLALAMQVVLISFYINKHALRLPMWPLKALIACLLVRLSLAPWTPSYSDAVLLGVHWSIVVYPLCAGLFYWAARFWQQQPLRVWLEGAGLHCIALFVTTETSYQLVGHYPDFNNLSVYEHILLTCNWGVLGCVYLLRARYTQQMVKLYQLAGLGLLTLAGLLAATLFMELNPFFAQIRIGQMPVFNWLLLVWLVPALICVWAGQLTRSINSRLLKPFYILAGAFTALYINAEIRHNWQGEFINLAQPTSDAELYSYSLVWLIIGALVVVMGHLKSLATVQKLGLGLLALVVLKVFLIDMANLTGLLRAVSFIGLGLSLVALSWLFQKFKAKPVALP</sequence>
<dbReference type="PANTHER" id="PTHR38434">
    <property type="entry name" value="BLL2549 PROTEIN"/>
    <property type="match status" value="1"/>
</dbReference>
<evidence type="ECO:0000256" key="2">
    <source>
        <dbReference type="SAM" id="Phobius"/>
    </source>
</evidence>
<feature type="transmembrane region" description="Helical" evidence="2">
    <location>
        <begin position="661"/>
        <end position="680"/>
    </location>
</feature>
<feature type="transmembrane region" description="Helical" evidence="2">
    <location>
        <begin position="797"/>
        <end position="814"/>
    </location>
</feature>
<dbReference type="PIRSF" id="PIRSF035905">
    <property type="entry name" value="UCP035905_mp"/>
    <property type="match status" value="1"/>
</dbReference>
<keyword evidence="2" id="KW-1133">Transmembrane helix</keyword>
<dbReference type="KEGG" id="pdj:D0907_03615"/>
<feature type="transmembrane region" description="Helical" evidence="2">
    <location>
        <begin position="544"/>
        <end position="559"/>
    </location>
</feature>
<proteinExistence type="predicted"/>
<feature type="transmembrane region" description="Helical" evidence="2">
    <location>
        <begin position="761"/>
        <end position="777"/>
    </location>
</feature>
<reference evidence="3 4" key="1">
    <citation type="submission" date="2018-08" db="EMBL/GenBank/DDBJ databases">
        <title>Draft genome sequence of Pseudoalteromonas donghaensis HJ51.</title>
        <authorList>
            <person name="Oh J."/>
            <person name="Roh D."/>
        </authorList>
    </citation>
    <scope>NUCLEOTIDE SEQUENCE [LARGE SCALE GENOMIC DNA]</scope>
    <source>
        <strain evidence="3 4">HJ51</strain>
    </source>
</reference>
<name>A0AAD0WBG1_9GAMM</name>
<dbReference type="EMBL" id="CP032090">
    <property type="protein sequence ID" value="AXV64432.1"/>
    <property type="molecule type" value="Genomic_DNA"/>
</dbReference>
<feature type="transmembrane region" description="Helical" evidence="2">
    <location>
        <begin position="189"/>
        <end position="210"/>
    </location>
</feature>
<feature type="transmembrane region" description="Helical" evidence="2">
    <location>
        <begin position="731"/>
        <end position="749"/>
    </location>
</feature>
<gene>
    <name evidence="3" type="ORF">D0907_03615</name>
</gene>
<feature type="transmembrane region" description="Helical" evidence="2">
    <location>
        <begin position="314"/>
        <end position="335"/>
    </location>
</feature>
<dbReference type="AlphaFoldDB" id="A0AAD0WBG1"/>
<feature type="compositionally biased region" description="Basic and acidic residues" evidence="1">
    <location>
        <begin position="44"/>
        <end position="53"/>
    </location>
</feature>
<feature type="transmembrane region" description="Helical" evidence="2">
    <location>
        <begin position="826"/>
        <end position="843"/>
    </location>
</feature>
<dbReference type="RefSeq" id="WP_118844026.1">
    <property type="nucleotide sequence ID" value="NZ_CP032090.1"/>
</dbReference>
<feature type="transmembrane region" description="Helical" evidence="2">
    <location>
        <begin position="437"/>
        <end position="456"/>
    </location>
</feature>
<feature type="transmembrane region" description="Helical" evidence="2">
    <location>
        <begin position="216"/>
        <end position="235"/>
    </location>
</feature>
<feature type="transmembrane region" description="Helical" evidence="2">
    <location>
        <begin position="127"/>
        <end position="147"/>
    </location>
</feature>
<feature type="transmembrane region" description="Helical" evidence="2">
    <location>
        <begin position="159"/>
        <end position="177"/>
    </location>
</feature>
<feature type="transmembrane region" description="Helical" evidence="2">
    <location>
        <begin position="489"/>
        <end position="508"/>
    </location>
</feature>
<dbReference type="InterPro" id="IPR019286">
    <property type="entry name" value="DUF2339_TM"/>
</dbReference>
<organism evidence="3 4">
    <name type="scientific">Pseudoalteromonas lipolytica</name>
    <dbReference type="NCBI Taxonomy" id="570156"/>
    <lineage>
        <taxon>Bacteria</taxon>
        <taxon>Pseudomonadati</taxon>
        <taxon>Pseudomonadota</taxon>
        <taxon>Gammaproteobacteria</taxon>
        <taxon>Alteromonadales</taxon>
        <taxon>Pseudoalteromonadaceae</taxon>
        <taxon>Pseudoalteromonas</taxon>
    </lineage>
</organism>
<dbReference type="InterPro" id="IPR014600">
    <property type="entry name" value="UCP035905_mem"/>
</dbReference>
<protein>
    <submittedName>
        <fullName evidence="3">DUF2339 domain-containing protein</fullName>
    </submittedName>
</protein>
<feature type="transmembrane region" description="Helical" evidence="2">
    <location>
        <begin position="849"/>
        <end position="869"/>
    </location>
</feature>
<feature type="transmembrane region" description="Helical" evidence="2">
    <location>
        <begin position="356"/>
        <end position="374"/>
    </location>
</feature>
<feature type="transmembrane region" description="Helical" evidence="2">
    <location>
        <begin position="463"/>
        <end position="483"/>
    </location>
</feature>
<feature type="transmembrane region" description="Helical" evidence="2">
    <location>
        <begin position="242"/>
        <end position="259"/>
    </location>
</feature>
<accession>A0AAD0WBG1</accession>
<feature type="transmembrane region" description="Helical" evidence="2">
    <location>
        <begin position="6"/>
        <end position="32"/>
    </location>
</feature>
<feature type="transmembrane region" description="Helical" evidence="2">
    <location>
        <begin position="405"/>
        <end position="425"/>
    </location>
</feature>
<evidence type="ECO:0000313" key="3">
    <source>
        <dbReference type="EMBL" id="AXV64432.1"/>
    </source>
</evidence>
<feature type="transmembrane region" description="Helical" evidence="2">
    <location>
        <begin position="265"/>
        <end position="283"/>
    </location>
</feature>
<feature type="compositionally biased region" description="Polar residues" evidence="1">
    <location>
        <begin position="54"/>
        <end position="72"/>
    </location>
</feature>
<keyword evidence="2" id="KW-0812">Transmembrane</keyword>